<dbReference type="EMBL" id="MHQK01000021">
    <property type="protein sequence ID" value="OHA01681.1"/>
    <property type="molecule type" value="Genomic_DNA"/>
</dbReference>
<dbReference type="SUPFAM" id="SSF52172">
    <property type="entry name" value="CheY-like"/>
    <property type="match status" value="1"/>
</dbReference>
<dbReference type="InterPro" id="IPR011006">
    <property type="entry name" value="CheY-like_superfamily"/>
</dbReference>
<gene>
    <name evidence="5" type="ORF">A3C12_02135</name>
</gene>
<protein>
    <recommendedName>
        <fullName evidence="4">Response regulatory domain-containing protein</fullName>
    </recommendedName>
</protein>
<comment type="caution">
    <text evidence="3">Lacks conserved residue(s) required for the propagation of feature annotation.</text>
</comment>
<reference evidence="5 6" key="1">
    <citation type="journal article" date="2016" name="Nat. Commun.">
        <title>Thousands of microbial genomes shed light on interconnected biogeochemical processes in an aquifer system.</title>
        <authorList>
            <person name="Anantharaman K."/>
            <person name="Brown C.T."/>
            <person name="Hug L.A."/>
            <person name="Sharon I."/>
            <person name="Castelle C.J."/>
            <person name="Probst A.J."/>
            <person name="Thomas B.C."/>
            <person name="Singh A."/>
            <person name="Wilkins M.J."/>
            <person name="Karaoz U."/>
            <person name="Brodie E.L."/>
            <person name="Williams K.H."/>
            <person name="Hubbard S.S."/>
            <person name="Banfield J.F."/>
        </authorList>
    </citation>
    <scope>NUCLEOTIDE SEQUENCE [LARGE SCALE GENOMIC DNA]</scope>
</reference>
<dbReference type="SMART" id="SM00448">
    <property type="entry name" value="REC"/>
    <property type="match status" value="1"/>
</dbReference>
<dbReference type="PANTHER" id="PTHR44591">
    <property type="entry name" value="STRESS RESPONSE REGULATOR PROTEIN 1"/>
    <property type="match status" value="1"/>
</dbReference>
<evidence type="ECO:0000313" key="6">
    <source>
        <dbReference type="Proteomes" id="UP000178710"/>
    </source>
</evidence>
<dbReference type="Pfam" id="PF00072">
    <property type="entry name" value="Response_reg"/>
    <property type="match status" value="1"/>
</dbReference>
<dbReference type="GO" id="GO:0000160">
    <property type="term" value="P:phosphorelay signal transduction system"/>
    <property type="evidence" value="ECO:0007669"/>
    <property type="project" value="UniProtKB-KW"/>
</dbReference>
<accession>A0A1G2KT97</accession>
<dbReference type="InterPro" id="IPR001789">
    <property type="entry name" value="Sig_transdc_resp-reg_receiver"/>
</dbReference>
<sequence>MEESEIKKSKVLIVDDDEQLRELHAAMFRGAGFDVATAVNGEEGWKKVSEGAIPPDVVLTGIRMPKMTGLDLFQKMRSDPKFKTIPVAMYSHQGMEEHQKMAQSLGVDRYIVRAQTPPGEVVEIIREMLGAVRSFRVAFDRGRFDGIDLAKFLDRANKTHFADSVAQSLFLVIEPTSPEGTYRIRLETKE</sequence>
<name>A0A1G2KT97_9BACT</name>
<evidence type="ECO:0000256" key="2">
    <source>
        <dbReference type="ARBA" id="ARBA00023012"/>
    </source>
</evidence>
<dbReference type="PROSITE" id="PS50110">
    <property type="entry name" value="RESPONSE_REGULATORY"/>
    <property type="match status" value="1"/>
</dbReference>
<dbReference type="Gene3D" id="3.40.50.2300">
    <property type="match status" value="1"/>
</dbReference>
<evidence type="ECO:0000256" key="3">
    <source>
        <dbReference type="PROSITE-ProRule" id="PRU00169"/>
    </source>
</evidence>
<evidence type="ECO:0000259" key="4">
    <source>
        <dbReference type="PROSITE" id="PS50110"/>
    </source>
</evidence>
<keyword evidence="2" id="KW-0902">Two-component regulatory system</keyword>
<dbReference type="PANTHER" id="PTHR44591:SF14">
    <property type="entry name" value="PROTEIN PILG"/>
    <property type="match status" value="1"/>
</dbReference>
<dbReference type="CDD" id="cd00156">
    <property type="entry name" value="REC"/>
    <property type="match status" value="1"/>
</dbReference>
<feature type="domain" description="Response regulatory" evidence="4">
    <location>
        <begin position="10"/>
        <end position="128"/>
    </location>
</feature>
<dbReference type="Proteomes" id="UP000178710">
    <property type="component" value="Unassembled WGS sequence"/>
</dbReference>
<keyword evidence="1" id="KW-0597">Phosphoprotein</keyword>
<organism evidence="5 6">
    <name type="scientific">Candidatus Sungbacteria bacterium RIFCSPHIGHO2_02_FULL_49_20</name>
    <dbReference type="NCBI Taxonomy" id="1802272"/>
    <lineage>
        <taxon>Bacteria</taxon>
        <taxon>Candidatus Sungiibacteriota</taxon>
    </lineage>
</organism>
<proteinExistence type="predicted"/>
<dbReference type="InterPro" id="IPR050595">
    <property type="entry name" value="Bact_response_regulator"/>
</dbReference>
<evidence type="ECO:0000313" key="5">
    <source>
        <dbReference type="EMBL" id="OHA01681.1"/>
    </source>
</evidence>
<evidence type="ECO:0000256" key="1">
    <source>
        <dbReference type="ARBA" id="ARBA00022553"/>
    </source>
</evidence>
<dbReference type="AlphaFoldDB" id="A0A1G2KT97"/>
<comment type="caution">
    <text evidence="5">The sequence shown here is derived from an EMBL/GenBank/DDBJ whole genome shotgun (WGS) entry which is preliminary data.</text>
</comment>